<keyword evidence="8" id="KW-0175">Coiled coil</keyword>
<comment type="caution">
    <text evidence="11">The sequence shown here is derived from an EMBL/GenBank/DDBJ whole genome shotgun (WGS) entry which is preliminary data.</text>
</comment>
<keyword evidence="3 10" id="KW-0732">Signal</keyword>
<evidence type="ECO:0000256" key="4">
    <source>
        <dbReference type="ARBA" id="ARBA00022737"/>
    </source>
</evidence>
<dbReference type="GO" id="GO:0005886">
    <property type="term" value="C:plasma membrane"/>
    <property type="evidence" value="ECO:0007669"/>
    <property type="project" value="UniProtKB-SubCell"/>
</dbReference>
<dbReference type="RefSeq" id="WP_160331702.1">
    <property type="nucleotide sequence ID" value="NZ_WMLC01000011.1"/>
</dbReference>
<sequence length="263" mass="28451">MRNKIRLLILSAVATSVVAMPLVAAGCKTTDNSQDSTTTGEDSSGQSQDSTTTGEDSTGQSQDSTTTGEDSSGQSQDSTTTGEDSTGQSQDSTTTGEDSSGQSQSGDIVDPNKRAKGQLGQSQLSYIRDQFGFTLTNEGKEILNDPARGTKELQRILKEIINKYKSIDEQIENTIKNKQTSGINSQVYKAYKNVINDADFVKYFKVTLPKILTPFGHPISIQLKWKGRLRDLPVISYSVICPDKSNNGIFSSDGDSEVPLEID</sequence>
<evidence type="ECO:0000256" key="9">
    <source>
        <dbReference type="SAM" id="MobiDB-lite"/>
    </source>
</evidence>
<name>A0A6A8Q243_METHO</name>
<evidence type="ECO:0000256" key="2">
    <source>
        <dbReference type="ARBA" id="ARBA00022475"/>
    </source>
</evidence>
<comment type="subcellular location">
    <subcellularLocation>
        <location evidence="1">Cell membrane</location>
        <topology evidence="1">Lipid-anchor</topology>
    </subcellularLocation>
</comment>
<keyword evidence="6" id="KW-0564">Palmitate</keyword>
<evidence type="ECO:0000256" key="8">
    <source>
        <dbReference type="SAM" id="Coils"/>
    </source>
</evidence>
<dbReference type="InterPro" id="IPR049890">
    <property type="entry name" value="VlpA-F-like_signal"/>
</dbReference>
<feature type="compositionally biased region" description="Low complexity" evidence="9">
    <location>
        <begin position="39"/>
        <end position="107"/>
    </location>
</feature>
<feature type="region of interest" description="Disordered" evidence="9">
    <location>
        <begin position="28"/>
        <end position="121"/>
    </location>
</feature>
<dbReference type="EMBL" id="WMLC01000011">
    <property type="protein sequence ID" value="MTH75696.1"/>
    <property type="molecule type" value="Genomic_DNA"/>
</dbReference>
<evidence type="ECO:0000256" key="6">
    <source>
        <dbReference type="ARBA" id="ARBA00023139"/>
    </source>
</evidence>
<feature type="compositionally biased region" description="Polar residues" evidence="9">
    <location>
        <begin position="29"/>
        <end position="38"/>
    </location>
</feature>
<keyword evidence="4" id="KW-0677">Repeat</keyword>
<organism evidence="11">
    <name type="scientific">Metamycoplasma hominis</name>
    <name type="common">Mycoplasma hominis</name>
    <dbReference type="NCBI Taxonomy" id="2098"/>
    <lineage>
        <taxon>Bacteria</taxon>
        <taxon>Bacillati</taxon>
        <taxon>Mycoplasmatota</taxon>
        <taxon>Mycoplasmoidales</taxon>
        <taxon>Metamycoplasmataceae</taxon>
        <taxon>Metamycoplasma</taxon>
    </lineage>
</organism>
<evidence type="ECO:0000256" key="5">
    <source>
        <dbReference type="ARBA" id="ARBA00023136"/>
    </source>
</evidence>
<keyword evidence="2" id="KW-1003">Cell membrane</keyword>
<dbReference type="AlphaFoldDB" id="A0A6A8Q243"/>
<feature type="chain" id="PRO_5025657200" evidence="10">
    <location>
        <begin position="26"/>
        <end position="263"/>
    </location>
</feature>
<feature type="coiled-coil region" evidence="8">
    <location>
        <begin position="150"/>
        <end position="177"/>
    </location>
</feature>
<keyword evidence="7 11" id="KW-0449">Lipoprotein</keyword>
<dbReference type="NCBIfam" id="NF033817">
    <property type="entry name" value="Mplas_variab_LP"/>
    <property type="match status" value="1"/>
</dbReference>
<gene>
    <name evidence="11" type="ORF">GLX26_01040</name>
</gene>
<proteinExistence type="predicted"/>
<evidence type="ECO:0000313" key="11">
    <source>
        <dbReference type="EMBL" id="MTH75696.1"/>
    </source>
</evidence>
<evidence type="ECO:0000256" key="10">
    <source>
        <dbReference type="SAM" id="SignalP"/>
    </source>
</evidence>
<reference evidence="11" key="1">
    <citation type="submission" date="2019-11" db="EMBL/GenBank/DDBJ databases">
        <title>Draft genome sequence of Mycoplasma hominis strain MH-1.</title>
        <authorList>
            <person name="Ruan Z."/>
            <person name="Zhang J."/>
            <person name="Xie X."/>
        </authorList>
    </citation>
    <scope>NUCLEOTIDE SEQUENCE</scope>
    <source>
        <strain evidence="11">MH-1</strain>
    </source>
</reference>
<evidence type="ECO:0000256" key="7">
    <source>
        <dbReference type="ARBA" id="ARBA00023288"/>
    </source>
</evidence>
<keyword evidence="5" id="KW-0472">Membrane</keyword>
<dbReference type="PROSITE" id="PS51257">
    <property type="entry name" value="PROKAR_LIPOPROTEIN"/>
    <property type="match status" value="1"/>
</dbReference>
<accession>A0A6A8Q243</accession>
<evidence type="ECO:0000256" key="3">
    <source>
        <dbReference type="ARBA" id="ARBA00022729"/>
    </source>
</evidence>
<evidence type="ECO:0000256" key="1">
    <source>
        <dbReference type="ARBA" id="ARBA00004193"/>
    </source>
</evidence>
<protein>
    <submittedName>
        <fullName evidence="11">Variable surface lipoprotein</fullName>
    </submittedName>
</protein>
<feature type="signal peptide" evidence="10">
    <location>
        <begin position="1"/>
        <end position="25"/>
    </location>
</feature>